<keyword evidence="4 10" id="KW-0689">Ribosomal protein</keyword>
<feature type="coiled-coil region" evidence="7">
    <location>
        <begin position="719"/>
        <end position="746"/>
    </location>
</feature>
<dbReference type="Gene3D" id="1.20.5.2650">
    <property type="match status" value="1"/>
</dbReference>
<dbReference type="SMART" id="SM01405">
    <property type="entry name" value="Ribosomal_S6e"/>
    <property type="match status" value="1"/>
</dbReference>
<evidence type="ECO:0000256" key="2">
    <source>
        <dbReference type="ARBA" id="ARBA00022630"/>
    </source>
</evidence>
<evidence type="ECO:0000313" key="10">
    <source>
        <dbReference type="EMBL" id="KAG0011907.1"/>
    </source>
</evidence>
<sequence>MAPRLKVLIAGASFGGVTLAILLERAGIAYELFEASPSVSALGGAVVLGPTVMPLLEQLGLLEKVQNISKKLKTMHLVEENMNRIGEIDLTRHKQQTGYDSLVTTRSDLLSLLVSHIPEKKIYFSKRIVAFMANKEFVVIRCADDESYKGEILVGADGAFSKIRELLYHQLAKKGILPRSDAAAMAIDTAVALATATSPTGQFTPDQQIEAAEGELLGGGHVSLVGVTRPMNSNSFPILRETDSRSNTVINDQSQHTWSYFTVPGNRICWSVNLQLDEATLREQRARSPSVVPVNPPDRTPSPTPSTTSFSTISATSTFDPNHADLGWEPEITSVSPLGKLLSAECRTFQAPMLGGKTFGDLIDATPKEQVARALTEQTLFETWHHGRAVLIGDACHRMLSNPAHHGITNAMLDAVVLANLIRDLPSASPEHLVEIYKDYRADRYPHAKAQMQINDKVYHLMSGHVSWTESFMRKFAVRYMSKINQHFCDDKILSDRPQASFLHQVENRGSVHALPQKPHKVFALNIANPATGCQKTIDFDDERKTRIFYDKRISAEVAADSLGDEFKGYVFRITGGNDKQGFPMKQGVLLPSRVRLLLSKGHSCYRPRRTGERKRKSVRGCIVGSDMSVLSVSIVKQGEQDLPGLTDTNVPKRLGPKRANNIRKFFNLTKDDDVRKFVIRREVQPKNAEKKPYTKAPKIQRLVTPVVLQRKRHILALKKRRAENAKEAEAEYKALLAKRVKEAAEKRHEVKKRRASSLHKA</sequence>
<dbReference type="GO" id="GO:0071949">
    <property type="term" value="F:FAD binding"/>
    <property type="evidence" value="ECO:0007669"/>
    <property type="project" value="InterPro"/>
</dbReference>
<name>A0A9P6MSJ5_9FUNG</name>
<dbReference type="Pfam" id="PF01494">
    <property type="entry name" value="FAD_binding_3"/>
    <property type="match status" value="2"/>
</dbReference>
<dbReference type="GO" id="GO:1990904">
    <property type="term" value="C:ribonucleoprotein complex"/>
    <property type="evidence" value="ECO:0007669"/>
    <property type="project" value="UniProtKB-KW"/>
</dbReference>
<feature type="region of interest" description="Disordered" evidence="8">
    <location>
        <begin position="282"/>
        <end position="311"/>
    </location>
</feature>
<dbReference type="AlphaFoldDB" id="A0A9P6MSJ5"/>
<dbReference type="Pfam" id="PF01092">
    <property type="entry name" value="Ribosomal_S6e"/>
    <property type="match status" value="1"/>
</dbReference>
<evidence type="ECO:0000313" key="11">
    <source>
        <dbReference type="Proteomes" id="UP000703661"/>
    </source>
</evidence>
<dbReference type="InterPro" id="IPR018282">
    <property type="entry name" value="Ribosomal_eS6_CS"/>
</dbReference>
<dbReference type="Gene3D" id="3.50.50.60">
    <property type="entry name" value="FAD/NAD(P)-binding domain"/>
    <property type="match status" value="2"/>
</dbReference>
<organism evidence="10 11">
    <name type="scientific">Entomortierella chlamydospora</name>
    <dbReference type="NCBI Taxonomy" id="101097"/>
    <lineage>
        <taxon>Eukaryota</taxon>
        <taxon>Fungi</taxon>
        <taxon>Fungi incertae sedis</taxon>
        <taxon>Mucoromycota</taxon>
        <taxon>Mortierellomycotina</taxon>
        <taxon>Mortierellomycetes</taxon>
        <taxon>Mortierellales</taxon>
        <taxon>Mortierellaceae</taxon>
        <taxon>Entomortierella</taxon>
    </lineage>
</organism>
<dbReference type="HAMAP" id="MF_00512">
    <property type="entry name" value="Ribosomal_eS6"/>
    <property type="match status" value="1"/>
</dbReference>
<evidence type="ECO:0000256" key="7">
    <source>
        <dbReference type="SAM" id="Coils"/>
    </source>
</evidence>
<dbReference type="InterPro" id="IPR036188">
    <property type="entry name" value="FAD/NAD-bd_sf"/>
</dbReference>
<dbReference type="SUPFAM" id="SSF51905">
    <property type="entry name" value="FAD/NAD(P)-binding domain"/>
    <property type="match status" value="1"/>
</dbReference>
<dbReference type="GO" id="GO:0003735">
    <property type="term" value="F:structural constituent of ribosome"/>
    <property type="evidence" value="ECO:0007669"/>
    <property type="project" value="InterPro"/>
</dbReference>
<evidence type="ECO:0000256" key="8">
    <source>
        <dbReference type="SAM" id="MobiDB-lite"/>
    </source>
</evidence>
<dbReference type="PROSITE" id="PS00578">
    <property type="entry name" value="RIBOSOMAL_S6E"/>
    <property type="match status" value="1"/>
</dbReference>
<keyword evidence="11" id="KW-1185">Reference proteome</keyword>
<evidence type="ECO:0000256" key="6">
    <source>
        <dbReference type="ARBA" id="ARBA00023274"/>
    </source>
</evidence>
<feature type="domain" description="FAD-binding" evidence="9">
    <location>
        <begin position="5"/>
        <end position="174"/>
    </location>
</feature>
<dbReference type="GO" id="GO:0006412">
    <property type="term" value="P:translation"/>
    <property type="evidence" value="ECO:0007669"/>
    <property type="project" value="InterPro"/>
</dbReference>
<keyword evidence="7" id="KW-0175">Coiled coil</keyword>
<evidence type="ECO:0000259" key="9">
    <source>
        <dbReference type="Pfam" id="PF01494"/>
    </source>
</evidence>
<evidence type="ECO:0000256" key="4">
    <source>
        <dbReference type="ARBA" id="ARBA00022980"/>
    </source>
</evidence>
<gene>
    <name evidence="10" type="primary">RPS6_1</name>
    <name evidence="10" type="ORF">BGZ80_000340</name>
</gene>
<dbReference type="GO" id="GO:0005840">
    <property type="term" value="C:ribosome"/>
    <property type="evidence" value="ECO:0007669"/>
    <property type="project" value="UniProtKB-KW"/>
</dbReference>
<comment type="similarity">
    <text evidence="1">Belongs to the eukaryotic ribosomal protein eS6 family.</text>
</comment>
<feature type="domain" description="FAD-binding" evidence="9">
    <location>
        <begin position="369"/>
        <end position="450"/>
    </location>
</feature>
<evidence type="ECO:0000256" key="1">
    <source>
        <dbReference type="ARBA" id="ARBA00009312"/>
    </source>
</evidence>
<dbReference type="InterPro" id="IPR020924">
    <property type="entry name" value="Ribosomal_eS6_arc"/>
</dbReference>
<dbReference type="Proteomes" id="UP000703661">
    <property type="component" value="Unassembled WGS sequence"/>
</dbReference>
<keyword evidence="5" id="KW-0560">Oxidoreductase</keyword>
<dbReference type="GO" id="GO:0016491">
    <property type="term" value="F:oxidoreductase activity"/>
    <property type="evidence" value="ECO:0007669"/>
    <property type="project" value="UniProtKB-KW"/>
</dbReference>
<dbReference type="PRINTS" id="PR00420">
    <property type="entry name" value="RNGMNOXGNASE"/>
</dbReference>
<dbReference type="PANTHER" id="PTHR11502">
    <property type="entry name" value="40S RIBOSOMAL PROTEIN S6"/>
    <property type="match status" value="1"/>
</dbReference>
<comment type="caution">
    <text evidence="10">The sequence shown here is derived from an EMBL/GenBank/DDBJ whole genome shotgun (WGS) entry which is preliminary data.</text>
</comment>
<keyword evidence="6" id="KW-0687">Ribonucleoprotein</keyword>
<protein>
    <submittedName>
        <fullName evidence="10">40S ribosomal protein S6</fullName>
    </submittedName>
</protein>
<feature type="compositionally biased region" description="Pro residues" evidence="8">
    <location>
        <begin position="294"/>
        <end position="304"/>
    </location>
</feature>
<dbReference type="InterPro" id="IPR001377">
    <property type="entry name" value="Ribosomal_eS6"/>
</dbReference>
<accession>A0A9P6MSJ5</accession>
<keyword evidence="3" id="KW-0274">FAD</keyword>
<reference evidence="10" key="1">
    <citation type="journal article" date="2020" name="Fungal Divers.">
        <title>Resolving the Mortierellaceae phylogeny through synthesis of multi-gene phylogenetics and phylogenomics.</title>
        <authorList>
            <person name="Vandepol N."/>
            <person name="Liber J."/>
            <person name="Desiro A."/>
            <person name="Na H."/>
            <person name="Kennedy M."/>
            <person name="Barry K."/>
            <person name="Grigoriev I.V."/>
            <person name="Miller A.N."/>
            <person name="O'Donnell K."/>
            <person name="Stajich J.E."/>
            <person name="Bonito G."/>
        </authorList>
    </citation>
    <scope>NUCLEOTIDE SEQUENCE</scope>
    <source>
        <strain evidence="10">NRRL 2769</strain>
    </source>
</reference>
<evidence type="ECO:0000256" key="5">
    <source>
        <dbReference type="ARBA" id="ARBA00023002"/>
    </source>
</evidence>
<dbReference type="InterPro" id="IPR002938">
    <property type="entry name" value="FAD-bd"/>
</dbReference>
<dbReference type="EMBL" id="JAAAID010001069">
    <property type="protein sequence ID" value="KAG0011907.1"/>
    <property type="molecule type" value="Genomic_DNA"/>
</dbReference>
<keyword evidence="2" id="KW-0285">Flavoprotein</keyword>
<proteinExistence type="inferred from homology"/>
<evidence type="ECO:0000256" key="3">
    <source>
        <dbReference type="ARBA" id="ARBA00022827"/>
    </source>
</evidence>